<dbReference type="Proteomes" id="UP000192927">
    <property type="component" value="Unassembled WGS sequence"/>
</dbReference>
<accession>A0A1W5CVM4</accession>
<feature type="region of interest" description="Disordered" evidence="2">
    <location>
        <begin position="177"/>
        <end position="202"/>
    </location>
</feature>
<dbReference type="AlphaFoldDB" id="A0A1W5CVM4"/>
<dbReference type="PANTHER" id="PTHR13166">
    <property type="entry name" value="PROTEIN C6ORF149"/>
    <property type="match status" value="1"/>
</dbReference>
<dbReference type="EMBL" id="FWEW01000392">
    <property type="protein sequence ID" value="SLM34709.1"/>
    <property type="molecule type" value="Genomic_DNA"/>
</dbReference>
<dbReference type="CDD" id="cd20264">
    <property type="entry name" value="Complex1_LYR_LYRM4"/>
    <property type="match status" value="1"/>
</dbReference>
<sequence>MSMTSLKGDTAFQARSLFRSLLRQSRQFAAYNFREYARRRTIDAFREHKGEVEDRRVQELIQRGLKELQMMKRQTVVSQFFQLDRLVVEGQKTVMGPYRNNRASARSTRTQIDHDVFEGLPVRHWRRAPVVTNTAPQKENLTANNTRNPGWPELPMPRDAHLLSPMSQALLRAARMGQVNKPPPPPLEDEKEGGEDDDGEGDIDTGFLAKRWTLVPKHLEGPEPEFLAKRRKGLPSVYGGLAGPLATTGQMRKTKVRKVDVEGNTYVVEVYTPEGQPVDGEVTEEAAVAEAPAPGAVVDGVGVVNAEGVVDSAEVVLPTPPRRRPPPPKRKKGPGRGRRKRVAFAAGEDGKPALASGVNGTSNGATADIAKVKTECGVQGETSNGDAEMGDDSLLQDGEEGSDDDDDEGDEGVEGEREEAELSPSPDADAPRSLSQLPPKPPPLPLIIEPGDDPSIPEPEPNSVSAVVARDPSSSPEMPLAASHALPKLLLLPEPSLDRVPTPAPELELTAPVDHITVESPPPPIPLTGEVELPPQHNPLDGLAEPQATTEKPLFPEDGFEDGKDLLGNAERYGLTGYGGPPEEMPGNQEATLSDGELDLFGSLERHLDGKGTT</sequence>
<feature type="compositionally biased region" description="Basic residues" evidence="2">
    <location>
        <begin position="321"/>
        <end position="342"/>
    </location>
</feature>
<dbReference type="GO" id="GO:1990221">
    <property type="term" value="C:L-cysteine desulfurase complex"/>
    <property type="evidence" value="ECO:0007669"/>
    <property type="project" value="TreeGrafter"/>
</dbReference>
<dbReference type="InterPro" id="IPR045297">
    <property type="entry name" value="Complex1_LYR_LYRM4"/>
</dbReference>
<feature type="region of interest" description="Disordered" evidence="2">
    <location>
        <begin position="511"/>
        <end position="593"/>
    </location>
</feature>
<feature type="region of interest" description="Disordered" evidence="2">
    <location>
        <begin position="376"/>
        <end position="480"/>
    </location>
</feature>
<evidence type="ECO:0000313" key="4">
    <source>
        <dbReference type="EMBL" id="SLM34709.1"/>
    </source>
</evidence>
<keyword evidence="5" id="KW-1185">Reference proteome</keyword>
<comment type="similarity">
    <text evidence="1">Belongs to the complex I LYR family.</text>
</comment>
<dbReference type="InterPro" id="IPR051522">
    <property type="entry name" value="ISC_assembly_LYR"/>
</dbReference>
<feature type="region of interest" description="Disordered" evidence="2">
    <location>
        <begin position="314"/>
        <end position="364"/>
    </location>
</feature>
<dbReference type="GO" id="GO:0005739">
    <property type="term" value="C:mitochondrion"/>
    <property type="evidence" value="ECO:0007669"/>
    <property type="project" value="TreeGrafter"/>
</dbReference>
<dbReference type="Pfam" id="PF05347">
    <property type="entry name" value="Complex1_LYR"/>
    <property type="match status" value="1"/>
</dbReference>
<organism evidence="4 5">
    <name type="scientific">Lasallia pustulata</name>
    <dbReference type="NCBI Taxonomy" id="136370"/>
    <lineage>
        <taxon>Eukaryota</taxon>
        <taxon>Fungi</taxon>
        <taxon>Dikarya</taxon>
        <taxon>Ascomycota</taxon>
        <taxon>Pezizomycotina</taxon>
        <taxon>Lecanoromycetes</taxon>
        <taxon>OSLEUM clade</taxon>
        <taxon>Umbilicariomycetidae</taxon>
        <taxon>Umbilicariales</taxon>
        <taxon>Umbilicariaceae</taxon>
        <taxon>Lasallia</taxon>
    </lineage>
</organism>
<dbReference type="PANTHER" id="PTHR13166:SF7">
    <property type="entry name" value="LYR MOTIF-CONTAINING PROTEIN 4"/>
    <property type="match status" value="1"/>
</dbReference>
<feature type="compositionally biased region" description="Acidic residues" evidence="2">
    <location>
        <begin position="397"/>
        <end position="421"/>
    </location>
</feature>
<evidence type="ECO:0000256" key="1">
    <source>
        <dbReference type="ARBA" id="ARBA00009508"/>
    </source>
</evidence>
<dbReference type="InterPro" id="IPR008011">
    <property type="entry name" value="Complex1_LYR_dom"/>
</dbReference>
<name>A0A1W5CVM4_9LECA</name>
<dbReference type="GO" id="GO:0016226">
    <property type="term" value="P:iron-sulfur cluster assembly"/>
    <property type="evidence" value="ECO:0007669"/>
    <property type="project" value="InterPro"/>
</dbReference>
<feature type="compositionally biased region" description="Acidic residues" evidence="2">
    <location>
        <begin position="187"/>
        <end position="202"/>
    </location>
</feature>
<feature type="domain" description="Complex 1 LYR protein" evidence="3">
    <location>
        <begin position="13"/>
        <end position="70"/>
    </location>
</feature>
<proteinExistence type="inferred from homology"/>
<evidence type="ECO:0000259" key="3">
    <source>
        <dbReference type="Pfam" id="PF05347"/>
    </source>
</evidence>
<reference evidence="5" key="1">
    <citation type="submission" date="2017-03" db="EMBL/GenBank/DDBJ databases">
        <authorList>
            <person name="Sharma R."/>
            <person name="Thines M."/>
        </authorList>
    </citation>
    <scope>NUCLEOTIDE SEQUENCE [LARGE SCALE GENOMIC DNA]</scope>
</reference>
<evidence type="ECO:0000256" key="2">
    <source>
        <dbReference type="SAM" id="MobiDB-lite"/>
    </source>
</evidence>
<evidence type="ECO:0000313" key="5">
    <source>
        <dbReference type="Proteomes" id="UP000192927"/>
    </source>
</evidence>
<protein>
    <submittedName>
        <fullName evidence="4">Complex 1 LYR protein</fullName>
    </submittedName>
</protein>